<dbReference type="Gene3D" id="1.25.40.90">
    <property type="match status" value="1"/>
</dbReference>
<dbReference type="GO" id="GO:0031124">
    <property type="term" value="P:mRNA 3'-end processing"/>
    <property type="evidence" value="ECO:0007669"/>
    <property type="project" value="TreeGrafter"/>
</dbReference>
<keyword evidence="1" id="KW-0175">Coiled coil</keyword>
<comment type="caution">
    <text evidence="4">The sequence shown here is derived from an EMBL/GenBank/DDBJ whole genome shotgun (WGS) entry which is preliminary data.</text>
</comment>
<dbReference type="Proteomes" id="UP000318582">
    <property type="component" value="Unassembled WGS sequence"/>
</dbReference>
<reference evidence="4 5" key="1">
    <citation type="journal article" date="2019" name="Sci. Rep.">
        <title>Comparative genomics of chytrid fungi reveal insights into the obligate biotrophic and pathogenic lifestyle of Synchytrium endobioticum.</title>
        <authorList>
            <person name="van de Vossenberg B.T.L.H."/>
            <person name="Warris S."/>
            <person name="Nguyen H.D.T."/>
            <person name="van Gent-Pelzer M.P.E."/>
            <person name="Joly D.L."/>
            <person name="van de Geest H.C."/>
            <person name="Bonants P.J.M."/>
            <person name="Smith D.S."/>
            <person name="Levesque C.A."/>
            <person name="van der Lee T.A.J."/>
        </authorList>
    </citation>
    <scope>NUCLEOTIDE SEQUENCE [LARGE SCALE GENOMIC DNA]</scope>
    <source>
        <strain evidence="4 5">CBS 809.83</strain>
    </source>
</reference>
<dbReference type="GO" id="GO:0000993">
    <property type="term" value="F:RNA polymerase II complex binding"/>
    <property type="evidence" value="ECO:0007669"/>
    <property type="project" value="TreeGrafter"/>
</dbReference>
<dbReference type="PROSITE" id="PS51391">
    <property type="entry name" value="CID"/>
    <property type="match status" value="1"/>
</dbReference>
<evidence type="ECO:0000313" key="5">
    <source>
        <dbReference type="Proteomes" id="UP000318582"/>
    </source>
</evidence>
<proteinExistence type="predicted"/>
<evidence type="ECO:0000256" key="2">
    <source>
        <dbReference type="SAM" id="MobiDB-lite"/>
    </source>
</evidence>
<dbReference type="InterPro" id="IPR008942">
    <property type="entry name" value="ENTH_VHS"/>
</dbReference>
<accession>A0A507ECG3</accession>
<dbReference type="SMART" id="SM00582">
    <property type="entry name" value="RPR"/>
    <property type="match status" value="1"/>
</dbReference>
<feature type="domain" description="CID" evidence="3">
    <location>
        <begin position="1"/>
        <end position="111"/>
    </location>
</feature>
<organism evidence="4 5">
    <name type="scientific">Powellomyces hirtus</name>
    <dbReference type="NCBI Taxonomy" id="109895"/>
    <lineage>
        <taxon>Eukaryota</taxon>
        <taxon>Fungi</taxon>
        <taxon>Fungi incertae sedis</taxon>
        <taxon>Chytridiomycota</taxon>
        <taxon>Chytridiomycota incertae sedis</taxon>
        <taxon>Chytridiomycetes</taxon>
        <taxon>Spizellomycetales</taxon>
        <taxon>Powellomycetaceae</taxon>
        <taxon>Powellomyces</taxon>
    </lineage>
</organism>
<feature type="region of interest" description="Disordered" evidence="2">
    <location>
        <begin position="215"/>
        <end position="280"/>
    </location>
</feature>
<keyword evidence="5" id="KW-1185">Reference proteome</keyword>
<feature type="coiled-coil region" evidence="1">
    <location>
        <begin position="155"/>
        <end position="192"/>
    </location>
</feature>
<sequence length="350" mass="37972">MTSYNEASLVHKLAKLVDTQDSITVLSQSTPARKLSFLYLANDVVQNSRRKGDEFVKEFAKVFPETLPHVFRHTPADTQQKISRILGILEERRIYSPEFVKAIKDKLVNRPGTPAANHITGDAAGIARHLDNIKRLDASKAKFSSVLTVEPGAGAEDHSETLANLEQYRQALTADIAERTALIRELKALEERMSLFVKGDQLALEQCNQRIESISPGGLHNNVSQTPSPLSPADSLTLTTPDASATPPLPTDSNSTDNTDNSMSPAPPQQDDEEYDPEAAHEAIPSATPPIQTLQPGNTLLPQDLLATLFQQTAGGTGPPIDPDLLRTLNAFLPQQSPSQPSSAVPPQTE</sequence>
<dbReference type="PANTHER" id="PTHR12460">
    <property type="entry name" value="CYCLIN-DEPENDENT KINASE INHIBITOR-RELATED PROTEIN"/>
    <property type="match status" value="1"/>
</dbReference>
<name>A0A507ECG3_9FUNG</name>
<dbReference type="PANTHER" id="PTHR12460:SF0">
    <property type="entry name" value="CID DOMAIN-CONTAINING PROTEIN-RELATED"/>
    <property type="match status" value="1"/>
</dbReference>
<feature type="compositionally biased region" description="Polar residues" evidence="2">
    <location>
        <begin position="221"/>
        <end position="243"/>
    </location>
</feature>
<dbReference type="CDD" id="cd16981">
    <property type="entry name" value="CID_RPRD_like"/>
    <property type="match status" value="1"/>
</dbReference>
<evidence type="ECO:0000313" key="4">
    <source>
        <dbReference type="EMBL" id="TPX61451.1"/>
    </source>
</evidence>
<evidence type="ECO:0000256" key="1">
    <source>
        <dbReference type="SAM" id="Coils"/>
    </source>
</evidence>
<dbReference type="EMBL" id="QEAQ01000007">
    <property type="protein sequence ID" value="TPX61451.1"/>
    <property type="molecule type" value="Genomic_DNA"/>
</dbReference>
<feature type="compositionally biased region" description="Low complexity" evidence="2">
    <location>
        <begin position="251"/>
        <end position="262"/>
    </location>
</feature>
<dbReference type="STRING" id="109895.A0A507ECG3"/>
<dbReference type="Pfam" id="PF04818">
    <property type="entry name" value="CID"/>
    <property type="match status" value="1"/>
</dbReference>
<dbReference type="SUPFAM" id="SSF48464">
    <property type="entry name" value="ENTH/VHS domain"/>
    <property type="match status" value="1"/>
</dbReference>
<dbReference type="AlphaFoldDB" id="A0A507ECG3"/>
<gene>
    <name evidence="4" type="ORF">PhCBS80983_g01060</name>
</gene>
<dbReference type="InterPro" id="IPR006569">
    <property type="entry name" value="CID_dom"/>
</dbReference>
<protein>
    <recommendedName>
        <fullName evidence="3">CID domain-containing protein</fullName>
    </recommendedName>
</protein>
<evidence type="ECO:0000259" key="3">
    <source>
        <dbReference type="PROSITE" id="PS51391"/>
    </source>
</evidence>